<evidence type="ECO:0000313" key="3">
    <source>
        <dbReference type="Proteomes" id="UP001499910"/>
    </source>
</evidence>
<feature type="transmembrane region" description="Helical" evidence="1">
    <location>
        <begin position="20"/>
        <end position="39"/>
    </location>
</feature>
<dbReference type="RefSeq" id="WP_259546351.1">
    <property type="nucleotide sequence ID" value="NZ_BAABHW010000001.1"/>
</dbReference>
<dbReference type="EMBL" id="BAABHW010000001">
    <property type="protein sequence ID" value="GAA5068789.1"/>
    <property type="molecule type" value="Genomic_DNA"/>
</dbReference>
<keyword evidence="1" id="KW-0812">Transmembrane</keyword>
<accession>A0ABP9L3N9</accession>
<organism evidence="2 3">
    <name type="scientific">[Roseibacterium] beibuensis</name>
    <dbReference type="NCBI Taxonomy" id="1193142"/>
    <lineage>
        <taxon>Bacteria</taxon>
        <taxon>Pseudomonadati</taxon>
        <taxon>Pseudomonadota</taxon>
        <taxon>Alphaproteobacteria</taxon>
        <taxon>Rhodobacterales</taxon>
        <taxon>Roseobacteraceae</taxon>
        <taxon>Roseicyclus</taxon>
    </lineage>
</organism>
<evidence type="ECO:0000256" key="1">
    <source>
        <dbReference type="SAM" id="Phobius"/>
    </source>
</evidence>
<reference evidence="3" key="1">
    <citation type="journal article" date="2019" name="Int. J. Syst. Evol. Microbiol.">
        <title>The Global Catalogue of Microorganisms (GCM) 10K type strain sequencing project: providing services to taxonomists for standard genome sequencing and annotation.</title>
        <authorList>
            <consortium name="The Broad Institute Genomics Platform"/>
            <consortium name="The Broad Institute Genome Sequencing Center for Infectious Disease"/>
            <person name="Wu L."/>
            <person name="Ma J."/>
        </authorList>
    </citation>
    <scope>NUCLEOTIDE SEQUENCE [LARGE SCALE GENOMIC DNA]</scope>
    <source>
        <strain evidence="3">JCM 18015</strain>
    </source>
</reference>
<gene>
    <name evidence="2" type="ORF">GCM10023209_09800</name>
</gene>
<keyword evidence="1" id="KW-1133">Transmembrane helix</keyword>
<keyword evidence="3" id="KW-1185">Reference proteome</keyword>
<keyword evidence="1" id="KW-0472">Membrane</keyword>
<evidence type="ECO:0000313" key="2">
    <source>
        <dbReference type="EMBL" id="GAA5068789.1"/>
    </source>
</evidence>
<comment type="caution">
    <text evidence="2">The sequence shown here is derived from an EMBL/GenBank/DDBJ whole genome shotgun (WGS) entry which is preliminary data.</text>
</comment>
<evidence type="ECO:0008006" key="4">
    <source>
        <dbReference type="Google" id="ProtNLM"/>
    </source>
</evidence>
<sequence length="159" mass="17095">MKKVFSNFLHDEGGAITVDYTVLSAAVVGMTIAATAVVTGSIENLTQRIDTELRTRQLNDSFIGFDSSHFEALYEAGLVTEEGAADLFAAANGMMNQDIINALEAGLESIQNGTITIEEAAELYAIASVAYQRNIVPDEIIDYYFNFSGGSGYGMVETN</sequence>
<proteinExistence type="predicted"/>
<dbReference type="Proteomes" id="UP001499910">
    <property type="component" value="Unassembled WGS sequence"/>
</dbReference>
<protein>
    <recommendedName>
        <fullName evidence="4">Flp pilus assembly protein, pilin Flp</fullName>
    </recommendedName>
</protein>
<name>A0ABP9L3N9_9RHOB</name>